<feature type="domain" description="Metallo-beta-lactamase" evidence="7">
    <location>
        <begin position="20"/>
        <end position="219"/>
    </location>
</feature>
<dbReference type="InterPro" id="IPR055132">
    <property type="entry name" value="RNase_J_b_CASP"/>
</dbReference>
<keyword evidence="4" id="KW-0862">Zinc</keyword>
<dbReference type="Pfam" id="PF22505">
    <property type="entry name" value="RNase_J_b_CASP"/>
    <property type="match status" value="1"/>
</dbReference>
<dbReference type="Gene3D" id="3.40.50.10710">
    <property type="entry name" value="Metallo-hydrolase/oxidoreductase"/>
    <property type="match status" value="1"/>
</dbReference>
<protein>
    <submittedName>
        <fullName evidence="8">Ribonuclease J</fullName>
        <ecNumber evidence="8">3.1.-.-</ecNumber>
    </submittedName>
</protein>
<dbReference type="InterPro" id="IPR001279">
    <property type="entry name" value="Metallo-B-lactamas"/>
</dbReference>
<dbReference type="GO" id="GO:0003723">
    <property type="term" value="F:RNA binding"/>
    <property type="evidence" value="ECO:0007669"/>
    <property type="project" value="UniProtKB-KW"/>
</dbReference>
<evidence type="ECO:0000259" key="7">
    <source>
        <dbReference type="SMART" id="SM00849"/>
    </source>
</evidence>
<sequence>MNAANDELVFVPLGGLGEIGMNLALYGFGPKGRMKWLMVDCGIAFAGPELVGIDVIIPDISFIEKMRQDLVGLVITHAHEDHIGAVADVWPKLGCQLYATRFAAELLLTKRLSEPGAPEVPIKVVPQGGKIEAGPFSVEFIAMAHSIPESCALAIRTPLGVIVHSGDWKIDAEPGLGAPTDERRLAAIGDEGVLALICDSTNILREGISPSEGEVARNLRDIIAEASGRVIVTTFASNVARIRAVAEAASAAGRSVVLAGRAMERVVAVARECGYLDGIPDFLGVDAFAHLPRDRVVLVATGSQGESRAAIARISEGEHPAVTLSAGDKVIFSSRTIPGNEREVGRIINNLIRSGIDVVTDRTALVHASGHPRRGEVSQLYAWTRPQIAIPAHGEDLHLAEHAAFAKAQGVPHVLSARNGDIVVLAPGQPGIVGQAPHGRLVKDGNIFLSQADEAPRMRQKLAVSGIITIALAVTSKGDLAGVPDVMTAGIPARVRDGAAMDAIVDDAMFQTFDHLPRQKRRDADVVSTAIEKAVRNAVAAAWGKRPAVHVLVVEV</sequence>
<dbReference type="OrthoDB" id="9770211at2"/>
<dbReference type="GO" id="GO:0004527">
    <property type="term" value="F:exonuclease activity"/>
    <property type="evidence" value="ECO:0007669"/>
    <property type="project" value="UniProtKB-KW"/>
</dbReference>
<dbReference type="Gene3D" id="3.60.15.10">
    <property type="entry name" value="Ribonuclease Z/Hydroxyacylglutathione hydrolase-like"/>
    <property type="match status" value="1"/>
</dbReference>
<dbReference type="Pfam" id="PF07521">
    <property type="entry name" value="RMMBL"/>
    <property type="match status" value="1"/>
</dbReference>
<dbReference type="EC" id="3.1.-.-" evidence="8"/>
<evidence type="ECO:0000256" key="6">
    <source>
        <dbReference type="ARBA" id="ARBA00022884"/>
    </source>
</evidence>
<evidence type="ECO:0000256" key="2">
    <source>
        <dbReference type="ARBA" id="ARBA00022723"/>
    </source>
</evidence>
<organism evidence="8 9">
    <name type="scientific">Methylocella tundrae</name>
    <dbReference type="NCBI Taxonomy" id="227605"/>
    <lineage>
        <taxon>Bacteria</taxon>
        <taxon>Pseudomonadati</taxon>
        <taxon>Pseudomonadota</taxon>
        <taxon>Alphaproteobacteria</taxon>
        <taxon>Hyphomicrobiales</taxon>
        <taxon>Beijerinckiaceae</taxon>
        <taxon>Methylocella</taxon>
    </lineage>
</organism>
<gene>
    <name evidence="8" type="primary">rnj</name>
    <name evidence="8" type="ORF">MTUNDRAET4_2450</name>
</gene>
<keyword evidence="1" id="KW-0540">Nuclease</keyword>
<evidence type="ECO:0000256" key="5">
    <source>
        <dbReference type="ARBA" id="ARBA00022839"/>
    </source>
</evidence>
<evidence type="ECO:0000313" key="8">
    <source>
        <dbReference type="EMBL" id="VFU09337.1"/>
    </source>
</evidence>
<dbReference type="CDD" id="cd07714">
    <property type="entry name" value="RNaseJ_MBL-fold"/>
    <property type="match status" value="1"/>
</dbReference>
<dbReference type="InterPro" id="IPR041636">
    <property type="entry name" value="RNase_J_C"/>
</dbReference>
<dbReference type="KEGG" id="mtun:MTUNDRAET4_2450"/>
<dbReference type="SUPFAM" id="SSF56281">
    <property type="entry name" value="Metallo-hydrolase/oxidoreductase"/>
    <property type="match status" value="1"/>
</dbReference>
<keyword evidence="2" id="KW-0479">Metal-binding</keyword>
<dbReference type="GO" id="GO:0046872">
    <property type="term" value="F:metal ion binding"/>
    <property type="evidence" value="ECO:0007669"/>
    <property type="project" value="UniProtKB-KW"/>
</dbReference>
<dbReference type="InterPro" id="IPR036866">
    <property type="entry name" value="RibonucZ/Hydroxyglut_hydro"/>
</dbReference>
<reference evidence="8 9" key="1">
    <citation type="submission" date="2019-03" db="EMBL/GenBank/DDBJ databases">
        <authorList>
            <person name="Kox A.R. M."/>
        </authorList>
    </citation>
    <scope>NUCLEOTIDE SEQUENCE [LARGE SCALE GENOMIC DNA]</scope>
    <source>
        <strain evidence="8">MTUNDRAET4 annotated genome</strain>
    </source>
</reference>
<keyword evidence="6" id="KW-0694">RNA-binding</keyword>
<dbReference type="Pfam" id="PF17770">
    <property type="entry name" value="RNase_J_C"/>
    <property type="match status" value="1"/>
</dbReference>
<dbReference type="InterPro" id="IPR042173">
    <property type="entry name" value="RNase_J_2"/>
</dbReference>
<evidence type="ECO:0000256" key="4">
    <source>
        <dbReference type="ARBA" id="ARBA00022833"/>
    </source>
</evidence>
<dbReference type="PANTHER" id="PTHR43694">
    <property type="entry name" value="RIBONUCLEASE J"/>
    <property type="match status" value="1"/>
</dbReference>
<dbReference type="PANTHER" id="PTHR43694:SF1">
    <property type="entry name" value="RIBONUCLEASE J"/>
    <property type="match status" value="1"/>
</dbReference>
<keyword evidence="5" id="KW-0269">Exonuclease</keyword>
<dbReference type="SMART" id="SM00849">
    <property type="entry name" value="Lactamase_B"/>
    <property type="match status" value="1"/>
</dbReference>
<evidence type="ECO:0000313" key="9">
    <source>
        <dbReference type="Proteomes" id="UP000294360"/>
    </source>
</evidence>
<dbReference type="AlphaFoldDB" id="A0A4V6IMP5"/>
<keyword evidence="3 8" id="KW-0378">Hydrolase</keyword>
<dbReference type="Pfam" id="PF00753">
    <property type="entry name" value="Lactamase_B"/>
    <property type="match status" value="1"/>
</dbReference>
<evidence type="ECO:0000256" key="1">
    <source>
        <dbReference type="ARBA" id="ARBA00022722"/>
    </source>
</evidence>
<dbReference type="InterPro" id="IPR011108">
    <property type="entry name" value="RMMBL"/>
</dbReference>
<dbReference type="RefSeq" id="WP_134489647.1">
    <property type="nucleotide sequence ID" value="NZ_CP139089.1"/>
</dbReference>
<name>A0A4V6IMP5_METTU</name>
<proteinExistence type="predicted"/>
<dbReference type="Gene3D" id="3.10.20.580">
    <property type="match status" value="1"/>
</dbReference>
<dbReference type="Proteomes" id="UP000294360">
    <property type="component" value="Chromosome"/>
</dbReference>
<accession>A0A4V6IMP5</accession>
<dbReference type="EMBL" id="LR536450">
    <property type="protein sequence ID" value="VFU09337.1"/>
    <property type="molecule type" value="Genomic_DNA"/>
</dbReference>
<evidence type="ECO:0000256" key="3">
    <source>
        <dbReference type="ARBA" id="ARBA00022801"/>
    </source>
</evidence>